<accession>A0A200QLA0</accession>
<evidence type="ECO:0000256" key="1">
    <source>
        <dbReference type="ARBA" id="ARBA00022723"/>
    </source>
</evidence>
<dbReference type="OrthoDB" id="288590at2759"/>
<name>A0A200QLA0_MACCD</name>
<dbReference type="GO" id="GO:0051213">
    <property type="term" value="F:dioxygenase activity"/>
    <property type="evidence" value="ECO:0007669"/>
    <property type="project" value="UniProtKB-KW"/>
</dbReference>
<evidence type="ECO:0000256" key="2">
    <source>
        <dbReference type="ARBA" id="ARBA00023004"/>
    </source>
</evidence>
<keyword evidence="5" id="KW-1185">Reference proteome</keyword>
<protein>
    <submittedName>
        <fullName evidence="4">Oxoglutarate/iron-dependent dioxygenase</fullName>
    </submittedName>
</protein>
<keyword evidence="2" id="KW-0408">Iron</keyword>
<dbReference type="AlphaFoldDB" id="A0A200QLA0"/>
<evidence type="ECO:0000259" key="3">
    <source>
        <dbReference type="PROSITE" id="PS51471"/>
    </source>
</evidence>
<dbReference type="InterPro" id="IPR044861">
    <property type="entry name" value="IPNS-like_FE2OG_OXY"/>
</dbReference>
<proteinExistence type="predicted"/>
<sequence>MGPTSPDFDQIPEICRRELEEWDQQIKRLGETLMGILCKGLGLETDRLKEMTCLEGRFLDQMGGLQVKHGEDWVEVKPLAGALVINIGDILQMISNDEYKSEEHRVVANSFREPRVSSAVFFNPSKREDIYGPVLELISLEKQALYKQFTLSVGVYEGISLKRFRWKASPIDHFKLW</sequence>
<organism evidence="4 5">
    <name type="scientific">Macleaya cordata</name>
    <name type="common">Five-seeded plume-poppy</name>
    <name type="synonym">Bocconia cordata</name>
    <dbReference type="NCBI Taxonomy" id="56857"/>
    <lineage>
        <taxon>Eukaryota</taxon>
        <taxon>Viridiplantae</taxon>
        <taxon>Streptophyta</taxon>
        <taxon>Embryophyta</taxon>
        <taxon>Tracheophyta</taxon>
        <taxon>Spermatophyta</taxon>
        <taxon>Magnoliopsida</taxon>
        <taxon>Ranunculales</taxon>
        <taxon>Papaveraceae</taxon>
        <taxon>Papaveroideae</taxon>
        <taxon>Macleaya</taxon>
    </lineage>
</organism>
<keyword evidence="1" id="KW-0479">Metal-binding</keyword>
<dbReference type="EMBL" id="MVGT01001726">
    <property type="protein sequence ID" value="OVA11197.1"/>
    <property type="molecule type" value="Genomic_DNA"/>
</dbReference>
<dbReference type="Gene3D" id="2.60.120.330">
    <property type="entry name" value="B-lactam Antibiotic, Isopenicillin N Synthase, Chain"/>
    <property type="match status" value="2"/>
</dbReference>
<dbReference type="InterPro" id="IPR005123">
    <property type="entry name" value="Oxoglu/Fe-dep_dioxygenase_dom"/>
</dbReference>
<keyword evidence="4" id="KW-0560">Oxidoreductase</keyword>
<dbReference type="Pfam" id="PF03171">
    <property type="entry name" value="2OG-FeII_Oxy"/>
    <property type="match status" value="1"/>
</dbReference>
<keyword evidence="4" id="KW-0223">Dioxygenase</keyword>
<reference evidence="4 5" key="1">
    <citation type="journal article" date="2017" name="Mol. Plant">
        <title>The Genome of Medicinal Plant Macleaya cordata Provides New Insights into Benzylisoquinoline Alkaloids Metabolism.</title>
        <authorList>
            <person name="Liu X."/>
            <person name="Liu Y."/>
            <person name="Huang P."/>
            <person name="Ma Y."/>
            <person name="Qing Z."/>
            <person name="Tang Q."/>
            <person name="Cao H."/>
            <person name="Cheng P."/>
            <person name="Zheng Y."/>
            <person name="Yuan Z."/>
            <person name="Zhou Y."/>
            <person name="Liu J."/>
            <person name="Tang Z."/>
            <person name="Zhuo Y."/>
            <person name="Zhang Y."/>
            <person name="Yu L."/>
            <person name="Huang J."/>
            <person name="Yang P."/>
            <person name="Peng Q."/>
            <person name="Zhang J."/>
            <person name="Jiang W."/>
            <person name="Zhang Z."/>
            <person name="Lin K."/>
            <person name="Ro D.K."/>
            <person name="Chen X."/>
            <person name="Xiong X."/>
            <person name="Shang Y."/>
            <person name="Huang S."/>
            <person name="Zeng J."/>
        </authorList>
    </citation>
    <scope>NUCLEOTIDE SEQUENCE [LARGE SCALE GENOMIC DNA]</scope>
    <source>
        <strain evidence="5">cv. BLH2017</strain>
        <tissue evidence="4">Root</tissue>
    </source>
</reference>
<dbReference type="GO" id="GO:0046872">
    <property type="term" value="F:metal ion binding"/>
    <property type="evidence" value="ECO:0007669"/>
    <property type="project" value="UniProtKB-KW"/>
</dbReference>
<comment type="caution">
    <text evidence="4">The sequence shown here is derived from an EMBL/GenBank/DDBJ whole genome shotgun (WGS) entry which is preliminary data.</text>
</comment>
<dbReference type="InterPro" id="IPR050295">
    <property type="entry name" value="Plant_2OG-oxidoreductases"/>
</dbReference>
<dbReference type="Proteomes" id="UP000195402">
    <property type="component" value="Unassembled WGS sequence"/>
</dbReference>
<evidence type="ECO:0000313" key="4">
    <source>
        <dbReference type="EMBL" id="OVA11197.1"/>
    </source>
</evidence>
<dbReference type="PANTHER" id="PTHR47991">
    <property type="entry name" value="OXOGLUTARATE/IRON-DEPENDENT DIOXYGENASE"/>
    <property type="match status" value="1"/>
</dbReference>
<dbReference type="PROSITE" id="PS51471">
    <property type="entry name" value="FE2OG_OXY"/>
    <property type="match status" value="1"/>
</dbReference>
<gene>
    <name evidence="4" type="ORF">BVC80_1749g18</name>
</gene>
<dbReference type="STRING" id="56857.A0A200QLA0"/>
<dbReference type="OMA" id="NTCKEAR"/>
<dbReference type="SUPFAM" id="SSF51197">
    <property type="entry name" value="Clavaminate synthase-like"/>
    <property type="match status" value="1"/>
</dbReference>
<feature type="domain" description="Fe2OG dioxygenase" evidence="3">
    <location>
        <begin position="1"/>
        <end position="124"/>
    </location>
</feature>
<evidence type="ECO:0000313" key="5">
    <source>
        <dbReference type="Proteomes" id="UP000195402"/>
    </source>
</evidence>
<dbReference type="InterPro" id="IPR027443">
    <property type="entry name" value="IPNS-like_sf"/>
</dbReference>
<dbReference type="InParanoid" id="A0A200QLA0"/>